<gene>
    <name evidence="1" type="ORF">DTO96_102142</name>
</gene>
<dbReference type="EMBL" id="CP031124">
    <property type="protein sequence ID" value="AXF86388.1"/>
    <property type="molecule type" value="Genomic_DNA"/>
</dbReference>
<sequence length="272" mass="29606">MYPNHPQFKLAYEFDAEYRYLNVTLAHISPAESAGETAVYLLDEHCTFDPVPYLAPEGKDWFRSGGQQGQWLLVGAVDGAVYYDTATGQQVAAPAFGQPVPNNLTTLAPEPAQGQTVDAWDEHKQAWTYRADLAGVVAYSTKDASTTTLTSTDRSVPDGYTTKIPNSAADEWNGTDWIVSAKKQAAINEAARKAAIPQVVTMRQAKLALLQAGYLDNVDAAISADGTPRTLKIEWEYASEVQRVWVEGSGLAEMLKLTDGQLDDLFILAASL</sequence>
<dbReference type="KEGG" id="hyf:DTO96_102142"/>
<proteinExistence type="predicted"/>
<protein>
    <recommendedName>
        <fullName evidence="3">Tail fiber assembly protein</fullName>
    </recommendedName>
</protein>
<dbReference type="RefSeq" id="WP_114563469.1">
    <property type="nucleotide sequence ID" value="NZ_CP031124.1"/>
</dbReference>
<accession>A0A345DDF0</accession>
<keyword evidence="2" id="KW-1185">Reference proteome</keyword>
<dbReference type="OrthoDB" id="8660792at2"/>
<evidence type="ECO:0000313" key="1">
    <source>
        <dbReference type="EMBL" id="AXF86388.1"/>
    </source>
</evidence>
<reference evidence="2" key="1">
    <citation type="submission" date="2018-07" db="EMBL/GenBank/DDBJ databases">
        <authorList>
            <person name="Kim H."/>
        </authorList>
    </citation>
    <scope>NUCLEOTIDE SEQUENCE [LARGE SCALE GENOMIC DNA]</scope>
    <source>
        <strain evidence="2">F02</strain>
    </source>
</reference>
<evidence type="ECO:0008006" key="3">
    <source>
        <dbReference type="Google" id="ProtNLM"/>
    </source>
</evidence>
<dbReference type="Proteomes" id="UP000252182">
    <property type="component" value="Chromosome"/>
</dbReference>
<organism evidence="1 2">
    <name type="scientific">Ephemeroptericola cinctiostellae</name>
    <dbReference type="NCBI Taxonomy" id="2268024"/>
    <lineage>
        <taxon>Bacteria</taxon>
        <taxon>Pseudomonadati</taxon>
        <taxon>Pseudomonadota</taxon>
        <taxon>Betaproteobacteria</taxon>
        <taxon>Burkholderiales</taxon>
        <taxon>Burkholderiaceae</taxon>
        <taxon>Ephemeroptericola</taxon>
    </lineage>
</organism>
<evidence type="ECO:0000313" key="2">
    <source>
        <dbReference type="Proteomes" id="UP000252182"/>
    </source>
</evidence>
<name>A0A345DDF0_9BURK</name>
<dbReference type="AlphaFoldDB" id="A0A345DDF0"/>